<reference evidence="9" key="1">
    <citation type="submission" date="2021-01" db="EMBL/GenBank/DDBJ databases">
        <authorList>
            <person name="Corre E."/>
            <person name="Pelletier E."/>
            <person name="Niang G."/>
            <person name="Scheremetjew M."/>
            <person name="Finn R."/>
            <person name="Kale V."/>
            <person name="Holt S."/>
            <person name="Cochrane G."/>
            <person name="Meng A."/>
            <person name="Brown T."/>
            <person name="Cohen L."/>
        </authorList>
    </citation>
    <scope>NUCLEOTIDE SEQUENCE</scope>
    <source>
        <strain evidence="9">RCC1871</strain>
    </source>
</reference>
<proteinExistence type="inferred from homology"/>
<evidence type="ECO:0000256" key="2">
    <source>
        <dbReference type="ARBA" id="ARBA00006370"/>
    </source>
</evidence>
<evidence type="ECO:0000256" key="4">
    <source>
        <dbReference type="ARBA" id="ARBA00022448"/>
    </source>
</evidence>
<comment type="subunit">
    <text evidence="3">Monomer.</text>
</comment>
<evidence type="ECO:0000259" key="8">
    <source>
        <dbReference type="SMART" id="SM00737"/>
    </source>
</evidence>
<dbReference type="AlphaFoldDB" id="A0A7S3CB82"/>
<comment type="function">
    <text evidence="1">Catalyzes the intermembrane transfer of phosphatidylglycerol and phosphatidylinositol.</text>
</comment>
<accession>A0A7S3CB82</accession>
<dbReference type="PANTHER" id="PTHR11306">
    <property type="entry name" value="NIEMANN PICK TYPE C2 PROTEIN NPC2-RELATED"/>
    <property type="match status" value="1"/>
</dbReference>
<evidence type="ECO:0000256" key="5">
    <source>
        <dbReference type="ARBA" id="ARBA00022729"/>
    </source>
</evidence>
<organism evidence="9">
    <name type="scientific">Chloropicon roscoffensis</name>
    <dbReference type="NCBI Taxonomy" id="1461544"/>
    <lineage>
        <taxon>Eukaryota</taxon>
        <taxon>Viridiplantae</taxon>
        <taxon>Chlorophyta</taxon>
        <taxon>Chloropicophyceae</taxon>
        <taxon>Chloropicales</taxon>
        <taxon>Chloropicaceae</taxon>
        <taxon>Chloropicon</taxon>
    </lineage>
</organism>
<evidence type="ECO:0000256" key="6">
    <source>
        <dbReference type="ARBA" id="ARBA00023055"/>
    </source>
</evidence>
<dbReference type="GO" id="GO:0032934">
    <property type="term" value="F:sterol binding"/>
    <property type="evidence" value="ECO:0007669"/>
    <property type="project" value="InterPro"/>
</dbReference>
<sequence>MATKMAMSRALTLVVALIVALATQAQAAKWRYCDGDWEARIEDATVVPDPARAGKEINVIINGEIGRLVEGGDLDLTVLFHSIPVYKETDNLCDRLDSCPAKGDFVVDAKQKLPSFTLPGLYQLKIQAKDTGGKSLVCMMLDLEIKGPSFSEYFAS</sequence>
<dbReference type="InterPro" id="IPR003172">
    <property type="entry name" value="ML_dom"/>
</dbReference>
<dbReference type="InterPro" id="IPR014756">
    <property type="entry name" value="Ig_E-set"/>
</dbReference>
<feature type="domain" description="MD-2-related lipid-recognition" evidence="8">
    <location>
        <begin position="30"/>
        <end position="143"/>
    </location>
</feature>
<evidence type="ECO:0000256" key="1">
    <source>
        <dbReference type="ARBA" id="ARBA00002053"/>
    </source>
</evidence>
<comment type="similarity">
    <text evidence="2">Belongs to the NPC2 family.</text>
</comment>
<keyword evidence="6" id="KW-0445">Lipid transport</keyword>
<dbReference type="Pfam" id="PF02221">
    <property type="entry name" value="E1_DerP2_DerF2"/>
    <property type="match status" value="1"/>
</dbReference>
<keyword evidence="4" id="KW-0813">Transport</keyword>
<keyword evidence="5 7" id="KW-0732">Signal</keyword>
<evidence type="ECO:0000313" key="9">
    <source>
        <dbReference type="EMBL" id="CAE0191267.1"/>
    </source>
</evidence>
<protein>
    <recommendedName>
        <fullName evidence="8">MD-2-related lipid-recognition domain-containing protein</fullName>
    </recommendedName>
</protein>
<gene>
    <name evidence="9" type="ORF">CROS1456_LOCUS4357</name>
</gene>
<feature type="signal peptide" evidence="7">
    <location>
        <begin position="1"/>
        <end position="27"/>
    </location>
</feature>
<evidence type="ECO:0000256" key="3">
    <source>
        <dbReference type="ARBA" id="ARBA00011245"/>
    </source>
</evidence>
<feature type="chain" id="PRO_5031560792" description="MD-2-related lipid-recognition domain-containing protein" evidence="7">
    <location>
        <begin position="28"/>
        <end position="156"/>
    </location>
</feature>
<dbReference type="EMBL" id="HBHZ01005654">
    <property type="protein sequence ID" value="CAE0191267.1"/>
    <property type="molecule type" value="Transcribed_RNA"/>
</dbReference>
<dbReference type="PANTHER" id="PTHR11306:SF0">
    <property type="entry name" value="PHOSPHATIDYLGLYCEROL_PHOSPHATIDYLINOSITOL TRANSFER PROTEIN"/>
    <property type="match status" value="1"/>
</dbReference>
<dbReference type="SMART" id="SM00737">
    <property type="entry name" value="ML"/>
    <property type="match status" value="1"/>
</dbReference>
<name>A0A7S3CB82_9CHLO</name>
<dbReference type="GO" id="GO:0015918">
    <property type="term" value="P:sterol transport"/>
    <property type="evidence" value="ECO:0007669"/>
    <property type="project" value="InterPro"/>
</dbReference>
<dbReference type="InterPro" id="IPR039670">
    <property type="entry name" value="NPC2-like"/>
</dbReference>
<dbReference type="SUPFAM" id="SSF81296">
    <property type="entry name" value="E set domains"/>
    <property type="match status" value="1"/>
</dbReference>
<evidence type="ECO:0000256" key="7">
    <source>
        <dbReference type="SAM" id="SignalP"/>
    </source>
</evidence>